<reference evidence="8" key="1">
    <citation type="journal article" date="2019" name="Int. J. Syst. Evol. Microbiol.">
        <title>The Global Catalogue of Microorganisms (GCM) 10K type strain sequencing project: providing services to taxonomists for standard genome sequencing and annotation.</title>
        <authorList>
            <consortium name="The Broad Institute Genomics Platform"/>
            <consortium name="The Broad Institute Genome Sequencing Center for Infectious Disease"/>
            <person name="Wu L."/>
            <person name="Ma J."/>
        </authorList>
    </citation>
    <scope>NUCLEOTIDE SEQUENCE [LARGE SCALE GENOMIC DNA]</scope>
    <source>
        <strain evidence="8">KCTC 42182</strain>
    </source>
</reference>
<dbReference type="InterPro" id="IPR051912">
    <property type="entry name" value="Alkylbase_DNA_Glycosylase/TA"/>
</dbReference>
<dbReference type="CDD" id="cd00056">
    <property type="entry name" value="ENDO3c"/>
    <property type="match status" value="1"/>
</dbReference>
<dbReference type="SUPFAM" id="SSF48150">
    <property type="entry name" value="DNA-glycosylase"/>
    <property type="match status" value="1"/>
</dbReference>
<accession>A0ABV7VG51</accession>
<evidence type="ECO:0000313" key="7">
    <source>
        <dbReference type="EMBL" id="MFC3676481.1"/>
    </source>
</evidence>
<evidence type="ECO:0000313" key="8">
    <source>
        <dbReference type="Proteomes" id="UP001595711"/>
    </source>
</evidence>
<organism evidence="7 8">
    <name type="scientific">Ferrovibrio xuzhouensis</name>
    <dbReference type="NCBI Taxonomy" id="1576914"/>
    <lineage>
        <taxon>Bacteria</taxon>
        <taxon>Pseudomonadati</taxon>
        <taxon>Pseudomonadota</taxon>
        <taxon>Alphaproteobacteria</taxon>
        <taxon>Rhodospirillales</taxon>
        <taxon>Rhodospirillaceae</taxon>
        <taxon>Ferrovibrio</taxon>
    </lineage>
</organism>
<dbReference type="EC" id="3.2.2.21" evidence="2"/>
<dbReference type="PANTHER" id="PTHR43003:SF5">
    <property type="entry name" value="DNA-3-METHYLADENINE GLYCOSYLASE"/>
    <property type="match status" value="1"/>
</dbReference>
<proteinExistence type="predicted"/>
<evidence type="ECO:0000256" key="2">
    <source>
        <dbReference type="ARBA" id="ARBA00012000"/>
    </source>
</evidence>
<dbReference type="InterPro" id="IPR011257">
    <property type="entry name" value="DNA_glycosylase"/>
</dbReference>
<sequence>MTKPPRDTKTANPKPATARPAGVRPDRRKRTEKALADLCMREPRFAAALETVGFVADRRRPADFPNLCRIVVEQQISVAAAATIWGRLESAVAGRANGAFTADRLLKLTEPRLRACGLSGPKLRYLRNMARAVKSGDLDLALLPKLEDHAAMAMLTAVTGIGRWTAEVFLLFMLDREDIWPAHDVALQEAARRLFGLSKRPDVKAMDAMAEAWRPHRGAAARLLWRYYGMTQRRVTTEEGAA</sequence>
<evidence type="ECO:0000256" key="1">
    <source>
        <dbReference type="ARBA" id="ARBA00000086"/>
    </source>
</evidence>
<comment type="caution">
    <text evidence="7">The sequence shown here is derived from an EMBL/GenBank/DDBJ whole genome shotgun (WGS) entry which is preliminary data.</text>
</comment>
<dbReference type="Gene3D" id="1.10.1670.40">
    <property type="match status" value="1"/>
</dbReference>
<dbReference type="EMBL" id="JBHRYJ010000002">
    <property type="protein sequence ID" value="MFC3676481.1"/>
    <property type="molecule type" value="Genomic_DNA"/>
</dbReference>
<dbReference type="InterPro" id="IPR003265">
    <property type="entry name" value="HhH-GPD_domain"/>
</dbReference>
<dbReference type="PANTHER" id="PTHR43003">
    <property type="entry name" value="DNA-3-METHYLADENINE GLYCOSYLASE"/>
    <property type="match status" value="1"/>
</dbReference>
<evidence type="ECO:0000256" key="5">
    <source>
        <dbReference type="SAM" id="MobiDB-lite"/>
    </source>
</evidence>
<dbReference type="RefSeq" id="WP_379727184.1">
    <property type="nucleotide sequence ID" value="NZ_JBHRYJ010000002.1"/>
</dbReference>
<keyword evidence="4" id="KW-0234">DNA repair</keyword>
<feature type="domain" description="HhH-GPD" evidence="6">
    <location>
        <begin position="72"/>
        <end position="229"/>
    </location>
</feature>
<evidence type="ECO:0000259" key="6">
    <source>
        <dbReference type="SMART" id="SM00478"/>
    </source>
</evidence>
<dbReference type="Gene3D" id="1.10.340.30">
    <property type="entry name" value="Hypothetical protein, domain 2"/>
    <property type="match status" value="1"/>
</dbReference>
<evidence type="ECO:0000256" key="3">
    <source>
        <dbReference type="ARBA" id="ARBA00022763"/>
    </source>
</evidence>
<feature type="region of interest" description="Disordered" evidence="5">
    <location>
        <begin position="1"/>
        <end position="29"/>
    </location>
</feature>
<keyword evidence="8" id="KW-1185">Reference proteome</keyword>
<dbReference type="Pfam" id="PF00730">
    <property type="entry name" value="HhH-GPD"/>
    <property type="match status" value="1"/>
</dbReference>
<comment type="catalytic activity">
    <reaction evidence="1">
        <text>Hydrolysis of alkylated DNA, releasing 3-methyladenine, 3-methylguanine, 7-methylguanine and 7-methyladenine.</text>
        <dbReference type="EC" id="3.2.2.21"/>
    </reaction>
</comment>
<protein>
    <recommendedName>
        <fullName evidence="2">DNA-3-methyladenine glycosylase II</fullName>
        <ecNumber evidence="2">3.2.2.21</ecNumber>
    </recommendedName>
</protein>
<keyword evidence="3" id="KW-0227">DNA damage</keyword>
<evidence type="ECO:0000256" key="4">
    <source>
        <dbReference type="ARBA" id="ARBA00023204"/>
    </source>
</evidence>
<name>A0ABV7VG51_9PROT</name>
<dbReference type="SMART" id="SM00478">
    <property type="entry name" value="ENDO3c"/>
    <property type="match status" value="1"/>
</dbReference>
<dbReference type="Proteomes" id="UP001595711">
    <property type="component" value="Unassembled WGS sequence"/>
</dbReference>
<gene>
    <name evidence="7" type="ORF">ACFOOQ_13065</name>
</gene>